<dbReference type="NCBIfam" id="TIGR02937">
    <property type="entry name" value="sigma70-ECF"/>
    <property type="match status" value="1"/>
</dbReference>
<keyword evidence="1" id="KW-0805">Transcription regulation</keyword>
<dbReference type="Pfam" id="PF04542">
    <property type="entry name" value="Sigma70_r2"/>
    <property type="match status" value="1"/>
</dbReference>
<accession>A0A0F5Y6D5</accession>
<sequence length="261" mass="30478">MNYQTSPRCLKQSSLELLQEYKQFPCQSIRNQIVQLNRGLVRKEVHHWIKQCSESYDDLLQVGCIGLIQAIERFDLTKGCAFSSFAVPYIRGEILHYLRDKSSLIRVPRHYLKLKRQGSKVVAQLQEKLHRKPTDLEIANTLGISVEQWNQVKLAEKNSSVLSLDATFNDEFEDQKSLVELIVDPNYNDFKTAHEDKIDLEMALLKLKEKNRYILELVFFKNLTYKEVAKHLGISMITVHRRIKQSLKDLKVMLTSWETLV</sequence>
<keyword evidence="2" id="KW-0731">Sigma factor</keyword>
<dbReference type="GO" id="GO:0003677">
    <property type="term" value="F:DNA binding"/>
    <property type="evidence" value="ECO:0007669"/>
    <property type="project" value="UniProtKB-KW"/>
</dbReference>
<dbReference type="InterPro" id="IPR007624">
    <property type="entry name" value="RNA_pol_sigma70_r3"/>
</dbReference>
<feature type="domain" description="RNA polymerase sigma-70" evidence="5">
    <location>
        <begin position="58"/>
        <end position="71"/>
    </location>
</feature>
<dbReference type="GO" id="GO:0016987">
    <property type="term" value="F:sigma factor activity"/>
    <property type="evidence" value="ECO:0007669"/>
    <property type="project" value="UniProtKB-KW"/>
</dbReference>
<dbReference type="InterPro" id="IPR007630">
    <property type="entry name" value="RNA_pol_sigma70_r4"/>
</dbReference>
<dbReference type="Gene3D" id="1.20.120.1810">
    <property type="match status" value="1"/>
</dbReference>
<evidence type="ECO:0000256" key="1">
    <source>
        <dbReference type="ARBA" id="ARBA00023015"/>
    </source>
</evidence>
<dbReference type="AlphaFoldDB" id="A0A0F5Y6D5"/>
<dbReference type="PANTHER" id="PTHR30385:SF4">
    <property type="entry name" value="RNA POLYMERASE SIGMA-E FACTOR"/>
    <property type="match status" value="1"/>
</dbReference>
<evidence type="ECO:0000313" key="6">
    <source>
        <dbReference type="EMBL" id="KKD34521.1"/>
    </source>
</evidence>
<gene>
    <name evidence="6" type="ORF">WN50_30395</name>
</gene>
<organism evidence="6 7">
    <name type="scientific">Limnoraphis robusta CS-951</name>
    <dbReference type="NCBI Taxonomy" id="1637645"/>
    <lineage>
        <taxon>Bacteria</taxon>
        <taxon>Bacillati</taxon>
        <taxon>Cyanobacteriota</taxon>
        <taxon>Cyanophyceae</taxon>
        <taxon>Oscillatoriophycideae</taxon>
        <taxon>Oscillatoriales</taxon>
        <taxon>Sirenicapillariaceae</taxon>
        <taxon>Limnoraphis</taxon>
    </lineage>
</organism>
<keyword evidence="3" id="KW-0238">DNA-binding</keyword>
<protein>
    <submittedName>
        <fullName evidence="6">RNA polymerase sigma factor SigF</fullName>
    </submittedName>
</protein>
<dbReference type="InterPro" id="IPR013325">
    <property type="entry name" value="RNA_pol_sigma_r2"/>
</dbReference>
<evidence type="ECO:0000256" key="2">
    <source>
        <dbReference type="ARBA" id="ARBA00023082"/>
    </source>
</evidence>
<dbReference type="EMBL" id="LATL02000023">
    <property type="protein sequence ID" value="KKD34521.1"/>
    <property type="molecule type" value="Genomic_DNA"/>
</dbReference>
<dbReference type="InterPro" id="IPR007627">
    <property type="entry name" value="RNA_pol_sigma70_r2"/>
</dbReference>
<dbReference type="GO" id="GO:0006352">
    <property type="term" value="P:DNA-templated transcription initiation"/>
    <property type="evidence" value="ECO:0007669"/>
    <property type="project" value="InterPro"/>
</dbReference>
<dbReference type="SUPFAM" id="SSF88946">
    <property type="entry name" value="Sigma2 domain of RNA polymerase sigma factors"/>
    <property type="match status" value="1"/>
</dbReference>
<dbReference type="Pfam" id="PF04545">
    <property type="entry name" value="Sigma70_r4"/>
    <property type="match status" value="1"/>
</dbReference>
<dbReference type="Proteomes" id="UP000033607">
    <property type="component" value="Unassembled WGS sequence"/>
</dbReference>
<dbReference type="PANTHER" id="PTHR30385">
    <property type="entry name" value="SIGMA FACTOR F FLAGELLAR"/>
    <property type="match status" value="1"/>
</dbReference>
<dbReference type="InterPro" id="IPR000943">
    <property type="entry name" value="RNA_pol_sigma70"/>
</dbReference>
<dbReference type="Pfam" id="PF04539">
    <property type="entry name" value="Sigma70_r3"/>
    <property type="match status" value="1"/>
</dbReference>
<proteinExistence type="predicted"/>
<dbReference type="PRINTS" id="PR00046">
    <property type="entry name" value="SIGMA70FCT"/>
</dbReference>
<evidence type="ECO:0000259" key="5">
    <source>
        <dbReference type="PROSITE" id="PS00715"/>
    </source>
</evidence>
<evidence type="ECO:0000256" key="4">
    <source>
        <dbReference type="ARBA" id="ARBA00023163"/>
    </source>
</evidence>
<reference evidence="6 7" key="1">
    <citation type="submission" date="2015-06" db="EMBL/GenBank/DDBJ databases">
        <title>Draft genome assembly of filamentous brackish cyanobacterium Limnoraphis robusta strain CS-951.</title>
        <authorList>
            <person name="Willis A."/>
            <person name="Parks M."/>
            <person name="Burford M.A."/>
        </authorList>
    </citation>
    <scope>NUCLEOTIDE SEQUENCE [LARGE SCALE GENOMIC DNA]</scope>
    <source>
        <strain evidence="6 7">CS-951</strain>
    </source>
</reference>
<name>A0A0F5Y6D5_9CYAN</name>
<dbReference type="PROSITE" id="PS00715">
    <property type="entry name" value="SIGMA70_1"/>
    <property type="match status" value="1"/>
</dbReference>
<dbReference type="OrthoDB" id="1185556at2"/>
<dbReference type="Gene3D" id="1.20.140.160">
    <property type="match status" value="1"/>
</dbReference>
<comment type="caution">
    <text evidence="6">The sequence shown here is derived from an EMBL/GenBank/DDBJ whole genome shotgun (WGS) entry which is preliminary data.</text>
</comment>
<evidence type="ECO:0000256" key="3">
    <source>
        <dbReference type="ARBA" id="ARBA00023125"/>
    </source>
</evidence>
<evidence type="ECO:0000313" key="7">
    <source>
        <dbReference type="Proteomes" id="UP000033607"/>
    </source>
</evidence>
<dbReference type="NCBIfam" id="NF005644">
    <property type="entry name" value="PRK07408.1"/>
    <property type="match status" value="1"/>
</dbReference>
<dbReference type="SUPFAM" id="SSF88659">
    <property type="entry name" value="Sigma3 and sigma4 domains of RNA polymerase sigma factors"/>
    <property type="match status" value="2"/>
</dbReference>
<dbReference type="InterPro" id="IPR013324">
    <property type="entry name" value="RNA_pol_sigma_r3/r4-like"/>
</dbReference>
<keyword evidence="4" id="KW-0804">Transcription</keyword>
<dbReference type="CDD" id="cd06171">
    <property type="entry name" value="Sigma70_r4"/>
    <property type="match status" value="1"/>
</dbReference>
<dbReference type="InterPro" id="IPR014284">
    <property type="entry name" value="RNA_pol_sigma-70_dom"/>
</dbReference>
<dbReference type="PATRIC" id="fig|1637645.4.peg.405"/>